<evidence type="ECO:0000259" key="1">
    <source>
        <dbReference type="PROSITE" id="PS50097"/>
    </source>
</evidence>
<dbReference type="STRING" id="283909.R7UTT3"/>
<dbReference type="EMBL" id="AMQN01020857">
    <property type="status" value="NOT_ANNOTATED_CDS"/>
    <property type="molecule type" value="Genomic_DNA"/>
</dbReference>
<feature type="domain" description="BTB" evidence="1">
    <location>
        <begin position="274"/>
        <end position="341"/>
    </location>
</feature>
<protein>
    <recommendedName>
        <fullName evidence="1">BTB domain-containing protein</fullName>
    </recommendedName>
</protein>
<gene>
    <name evidence="2" type="ORF">CAPTEDRAFT_202593</name>
</gene>
<sequence>MVLTPKESGPNLYLLVMQTLQMTAQVAQFWKQLDFTFSRRKCVHKIRPHFERPEANNQKHIFKRLQSMREEEVLTDVVFVSERIVCHKIVIDPFFPCIKGILTDKSSSEMEIDIVNFEILSHFVDLLYTPKIAWSSKTAELGTNLPSLLDVRRSELIDILAMEINEAVCGVYAAFNMTLKWVECSPKWRKLHLLYVLKKLGLLNGVSKFQLKHLQCESLLDNEEGHQMILEALGVQSRQPTRNMFQNKEDDLNNLEVFQHLFYRLQGMRTQNESNLVLEVDGKQIYCHKEIMAAASTFFTIMLTLDMKESREGRVEVKGTNFNTMNFIVNAIYCDELNLDGENVHDALLACTLYEMEALISECVATMIQCMNCDNCIDIYLLGKNYNIEQLNDGVADFLGKTRFMKKTYIMIVLESDLKNFICKINPVTQDLCSNLLNWVKTAGANNMECFRSIIENWRNKDIDTLRMAVRMAMEGTMTCRPKDINILISECVSTIVMQMDDDDSINTKRLNEEVAHFLGKKLIPKTDLLRVSKSDWEIFVSETNRVTFGYSRMLDILEEKKLTEKYSFDIDLYGDCSENIVYYSPGSYESDLGGYYDEFETKPDKETTDDIREKVIPNEIRVFTKVITTGFVCLRKAEYKAKASKGIELQEMTGDYSNTWKATLMRPVTNDLNNPNASPPQQFYVLNQQNDTPIGTLR</sequence>
<dbReference type="SMART" id="SM00225">
    <property type="entry name" value="BTB"/>
    <property type="match status" value="1"/>
</dbReference>
<keyword evidence="4" id="KW-1185">Reference proteome</keyword>
<dbReference type="HOGENOM" id="CLU_394442_0_0_1"/>
<organism evidence="2">
    <name type="scientific">Capitella teleta</name>
    <name type="common">Polychaete worm</name>
    <dbReference type="NCBI Taxonomy" id="283909"/>
    <lineage>
        <taxon>Eukaryota</taxon>
        <taxon>Metazoa</taxon>
        <taxon>Spiralia</taxon>
        <taxon>Lophotrochozoa</taxon>
        <taxon>Annelida</taxon>
        <taxon>Polychaeta</taxon>
        <taxon>Sedentaria</taxon>
        <taxon>Scolecida</taxon>
        <taxon>Capitellidae</taxon>
        <taxon>Capitella</taxon>
    </lineage>
</organism>
<reference evidence="3" key="3">
    <citation type="submission" date="2015-06" db="UniProtKB">
        <authorList>
            <consortium name="EnsemblMetazoa"/>
        </authorList>
    </citation>
    <scope>IDENTIFICATION</scope>
</reference>
<dbReference type="EnsemblMetazoa" id="CapteT202593">
    <property type="protein sequence ID" value="CapteP202593"/>
    <property type="gene ID" value="CapteG202593"/>
</dbReference>
<evidence type="ECO:0000313" key="4">
    <source>
        <dbReference type="Proteomes" id="UP000014760"/>
    </source>
</evidence>
<evidence type="ECO:0000313" key="3">
    <source>
        <dbReference type="EnsemblMetazoa" id="CapteP202593"/>
    </source>
</evidence>
<dbReference type="InterPro" id="IPR011333">
    <property type="entry name" value="SKP1/BTB/POZ_sf"/>
</dbReference>
<name>R7UTT3_CAPTE</name>
<dbReference type="EMBL" id="AMQN01020856">
    <property type="status" value="NOT_ANNOTATED_CDS"/>
    <property type="molecule type" value="Genomic_DNA"/>
</dbReference>
<reference evidence="2 4" key="2">
    <citation type="journal article" date="2013" name="Nature">
        <title>Insights into bilaterian evolution from three spiralian genomes.</title>
        <authorList>
            <person name="Simakov O."/>
            <person name="Marletaz F."/>
            <person name="Cho S.J."/>
            <person name="Edsinger-Gonzales E."/>
            <person name="Havlak P."/>
            <person name="Hellsten U."/>
            <person name="Kuo D.H."/>
            <person name="Larsson T."/>
            <person name="Lv J."/>
            <person name="Arendt D."/>
            <person name="Savage R."/>
            <person name="Osoegawa K."/>
            <person name="de Jong P."/>
            <person name="Grimwood J."/>
            <person name="Chapman J.A."/>
            <person name="Shapiro H."/>
            <person name="Aerts A."/>
            <person name="Otillar R.P."/>
            <person name="Terry A.Y."/>
            <person name="Boore J.L."/>
            <person name="Grigoriev I.V."/>
            <person name="Lindberg D.R."/>
            <person name="Seaver E.C."/>
            <person name="Weisblat D.A."/>
            <person name="Putnam N.H."/>
            <person name="Rokhsar D.S."/>
        </authorList>
    </citation>
    <scope>NUCLEOTIDE SEQUENCE</scope>
    <source>
        <strain evidence="2 4">I ESC-2004</strain>
    </source>
</reference>
<dbReference type="Pfam" id="PF00651">
    <property type="entry name" value="BTB"/>
    <property type="match status" value="2"/>
</dbReference>
<dbReference type="Gene3D" id="3.30.710.10">
    <property type="entry name" value="Potassium Channel Kv1.1, Chain A"/>
    <property type="match status" value="2"/>
</dbReference>
<dbReference type="Proteomes" id="UP000014760">
    <property type="component" value="Unassembled WGS sequence"/>
</dbReference>
<dbReference type="CDD" id="cd18186">
    <property type="entry name" value="BTB_POZ_ZBTB_KLHL-like"/>
    <property type="match status" value="1"/>
</dbReference>
<proteinExistence type="predicted"/>
<dbReference type="PANTHER" id="PTHR45632">
    <property type="entry name" value="LD33804P"/>
    <property type="match status" value="1"/>
</dbReference>
<accession>R7UTT3</accession>
<dbReference type="SUPFAM" id="SSF54695">
    <property type="entry name" value="POZ domain"/>
    <property type="match status" value="2"/>
</dbReference>
<dbReference type="OrthoDB" id="6134519at2759"/>
<dbReference type="EMBL" id="KB297786">
    <property type="protein sequence ID" value="ELU09939.1"/>
    <property type="molecule type" value="Genomic_DNA"/>
</dbReference>
<dbReference type="InterPro" id="IPR000210">
    <property type="entry name" value="BTB/POZ_dom"/>
</dbReference>
<evidence type="ECO:0000313" key="2">
    <source>
        <dbReference type="EMBL" id="ELU09939.1"/>
    </source>
</evidence>
<dbReference type="AlphaFoldDB" id="R7UTT3"/>
<reference evidence="4" key="1">
    <citation type="submission" date="2012-12" db="EMBL/GenBank/DDBJ databases">
        <authorList>
            <person name="Hellsten U."/>
            <person name="Grimwood J."/>
            <person name="Chapman J.A."/>
            <person name="Shapiro H."/>
            <person name="Aerts A."/>
            <person name="Otillar R.P."/>
            <person name="Terry A.Y."/>
            <person name="Boore J.L."/>
            <person name="Simakov O."/>
            <person name="Marletaz F."/>
            <person name="Cho S.-J."/>
            <person name="Edsinger-Gonzales E."/>
            <person name="Havlak P."/>
            <person name="Kuo D.-H."/>
            <person name="Larsson T."/>
            <person name="Lv J."/>
            <person name="Arendt D."/>
            <person name="Savage R."/>
            <person name="Osoegawa K."/>
            <person name="de Jong P."/>
            <person name="Lindberg D.R."/>
            <person name="Seaver E.C."/>
            <person name="Weisblat D.A."/>
            <person name="Putnam N.H."/>
            <person name="Grigoriev I.V."/>
            <person name="Rokhsar D.S."/>
        </authorList>
    </citation>
    <scope>NUCLEOTIDE SEQUENCE</scope>
    <source>
        <strain evidence="4">I ESC-2004</strain>
    </source>
</reference>
<dbReference type="PROSITE" id="PS50097">
    <property type="entry name" value="BTB"/>
    <property type="match status" value="1"/>
</dbReference>